<keyword evidence="18" id="KW-1185">Reference proteome</keyword>
<dbReference type="Proteomes" id="UP000250140">
    <property type="component" value="Unassembled WGS sequence"/>
</dbReference>
<dbReference type="Pfam" id="PF00295">
    <property type="entry name" value="Glyco_hydro_28"/>
    <property type="match status" value="1"/>
</dbReference>
<evidence type="ECO:0000256" key="7">
    <source>
        <dbReference type="ARBA" id="ARBA00023157"/>
    </source>
</evidence>
<comment type="subcellular location">
    <subcellularLocation>
        <location evidence="1">Secreted</location>
    </subcellularLocation>
</comment>
<evidence type="ECO:0000256" key="12">
    <source>
        <dbReference type="ARBA" id="ARBA00038933"/>
    </source>
</evidence>
<comment type="function">
    <text evidence="11">Specific in hydrolyzing the terminal glycosidic bond of polygalacturonic acid and oligogalacturonates.</text>
</comment>
<evidence type="ECO:0000256" key="10">
    <source>
        <dbReference type="ARBA" id="ARBA00023316"/>
    </source>
</evidence>
<name>A0A8E2JUC2_9PEZI</name>
<dbReference type="GO" id="GO:0005576">
    <property type="term" value="C:extracellular region"/>
    <property type="evidence" value="ECO:0007669"/>
    <property type="project" value="UniProtKB-SubCell"/>
</dbReference>
<dbReference type="Gene3D" id="2.160.20.10">
    <property type="entry name" value="Single-stranded right-handed beta-helix, Pectin lyase-like"/>
    <property type="match status" value="1"/>
</dbReference>
<evidence type="ECO:0000256" key="6">
    <source>
        <dbReference type="ARBA" id="ARBA00022801"/>
    </source>
</evidence>
<evidence type="ECO:0000256" key="5">
    <source>
        <dbReference type="ARBA" id="ARBA00022737"/>
    </source>
</evidence>
<comment type="catalytic activity">
    <reaction evidence="15">
        <text>[(1-&gt;4)-alpha-D-galacturonosyl](n) + H2O = alpha-D-galacturonate + [(1-&gt;4)-alpha-D-galacturonosyl](n-1)</text>
        <dbReference type="Rhea" id="RHEA:14117"/>
        <dbReference type="Rhea" id="RHEA-COMP:14570"/>
        <dbReference type="Rhea" id="RHEA-COMP:14572"/>
        <dbReference type="ChEBI" id="CHEBI:15377"/>
        <dbReference type="ChEBI" id="CHEBI:58658"/>
        <dbReference type="ChEBI" id="CHEBI:140523"/>
        <dbReference type="EC" id="3.2.1.67"/>
    </reaction>
</comment>
<keyword evidence="5" id="KW-0677">Repeat</keyword>
<evidence type="ECO:0000256" key="11">
    <source>
        <dbReference type="ARBA" id="ARBA00037312"/>
    </source>
</evidence>
<dbReference type="GO" id="GO:0071555">
    <property type="term" value="P:cell wall organization"/>
    <property type="evidence" value="ECO:0007669"/>
    <property type="project" value="UniProtKB-KW"/>
</dbReference>
<dbReference type="InterPro" id="IPR000743">
    <property type="entry name" value="Glyco_hydro_28"/>
</dbReference>
<dbReference type="OrthoDB" id="187139at2759"/>
<comment type="similarity">
    <text evidence="2 16">Belongs to the glycosyl hydrolase 28 family.</text>
</comment>
<protein>
    <recommendedName>
        <fullName evidence="12">galacturonan 1,4-alpha-galacturonidase</fullName>
        <ecNumber evidence="12">3.2.1.67</ecNumber>
    </recommendedName>
    <alternativeName>
        <fullName evidence="13">Galacturan 1,4-alpha-galacturonidase C</fullName>
    </alternativeName>
    <alternativeName>
        <fullName evidence="14">Poly(1,4-alpha-D-galacturonide)galacturonohydrolase C</fullName>
    </alternativeName>
</protein>
<dbReference type="InterPro" id="IPR011050">
    <property type="entry name" value="Pectin_lyase_fold/virulence"/>
</dbReference>
<keyword evidence="8" id="KW-0325">Glycoprotein</keyword>
<evidence type="ECO:0000256" key="13">
    <source>
        <dbReference type="ARBA" id="ARBA00041474"/>
    </source>
</evidence>
<evidence type="ECO:0000313" key="18">
    <source>
        <dbReference type="Proteomes" id="UP000250140"/>
    </source>
</evidence>
<keyword evidence="3" id="KW-0964">Secreted</keyword>
<dbReference type="GO" id="GO:0047911">
    <property type="term" value="F:galacturan 1,4-alpha-galacturonidase activity"/>
    <property type="evidence" value="ECO:0007669"/>
    <property type="project" value="UniProtKB-EC"/>
</dbReference>
<evidence type="ECO:0000256" key="15">
    <source>
        <dbReference type="ARBA" id="ARBA00048766"/>
    </source>
</evidence>
<keyword evidence="4" id="KW-0732">Signal</keyword>
<keyword evidence="9 16" id="KW-0326">Glycosidase</keyword>
<proteinExistence type="inferred from homology"/>
<organism evidence="17 18">
    <name type="scientific">Glonium stellatum</name>
    <dbReference type="NCBI Taxonomy" id="574774"/>
    <lineage>
        <taxon>Eukaryota</taxon>
        <taxon>Fungi</taxon>
        <taxon>Dikarya</taxon>
        <taxon>Ascomycota</taxon>
        <taxon>Pezizomycotina</taxon>
        <taxon>Dothideomycetes</taxon>
        <taxon>Pleosporomycetidae</taxon>
        <taxon>Gloniales</taxon>
        <taxon>Gloniaceae</taxon>
        <taxon>Glonium</taxon>
    </lineage>
</organism>
<reference evidence="17 18" key="1">
    <citation type="journal article" date="2016" name="Nat. Commun.">
        <title>Ectomycorrhizal ecology is imprinted in the genome of the dominant symbiotic fungus Cenococcum geophilum.</title>
        <authorList>
            <consortium name="DOE Joint Genome Institute"/>
            <person name="Peter M."/>
            <person name="Kohler A."/>
            <person name="Ohm R.A."/>
            <person name="Kuo A."/>
            <person name="Krutzmann J."/>
            <person name="Morin E."/>
            <person name="Arend M."/>
            <person name="Barry K.W."/>
            <person name="Binder M."/>
            <person name="Choi C."/>
            <person name="Clum A."/>
            <person name="Copeland A."/>
            <person name="Grisel N."/>
            <person name="Haridas S."/>
            <person name="Kipfer T."/>
            <person name="LaButti K."/>
            <person name="Lindquist E."/>
            <person name="Lipzen A."/>
            <person name="Maire R."/>
            <person name="Meier B."/>
            <person name="Mihaltcheva S."/>
            <person name="Molinier V."/>
            <person name="Murat C."/>
            <person name="Poggeler S."/>
            <person name="Quandt C.A."/>
            <person name="Sperisen C."/>
            <person name="Tritt A."/>
            <person name="Tisserant E."/>
            <person name="Crous P.W."/>
            <person name="Henrissat B."/>
            <person name="Nehls U."/>
            <person name="Egli S."/>
            <person name="Spatafora J.W."/>
            <person name="Grigoriev I.V."/>
            <person name="Martin F.M."/>
        </authorList>
    </citation>
    <scope>NUCLEOTIDE SEQUENCE [LARGE SCALE GENOMIC DNA]</scope>
    <source>
        <strain evidence="17 18">CBS 207.34</strain>
    </source>
</reference>
<gene>
    <name evidence="17" type="ORF">AOQ84DRAFT_431099</name>
</gene>
<keyword evidence="7" id="KW-1015">Disulfide bond</keyword>
<dbReference type="EMBL" id="KV749336">
    <property type="protein sequence ID" value="OCL09929.1"/>
    <property type="molecule type" value="Genomic_DNA"/>
</dbReference>
<dbReference type="PANTHER" id="PTHR31736:SF11">
    <property type="entry name" value="EXOPOLYGALACTURONASE C-RELATED"/>
    <property type="match status" value="1"/>
</dbReference>
<sequence length="443" mass="47958">MAAVRLRSKFDRSPTLLYIKICVIPSKYKLSNGTADDSATVASAFAKCSANAIIKFSEGVDYNIFNPISATNLSNVGIQMQGNLHLPRDIATIQAIVNASNALTYSTSLYWFKFAGPSIDFIGTGDVTNGWINSYGQAWWDANLVNGTGTAARPHLMSFNTTNGSLQHFKSRKPIAWNVQLIGNNITVRDTIIDAFSTTGSFPFNTDGFDVTGTSIAITNSVIFNGDDAIAVQSGSHNVLFQGGTIGYQTHGMSIGSLGQDQAAYANVSNITFADITAINGVYAARFKSWQGGQGLAQNISWRRIRTYNVSFPIFVTQSYTNQGSAQTQLENGTVTGRPNNSSVVMRDFVWEDFTGTINTFQPGDRSCVSDPCWYDVGLPDLKHTEAVIIECNTNASCQNFQLKGIQLIPQSLEPPTVICMNATAALNPRLGFDCLNGTFVPT</sequence>
<evidence type="ECO:0000313" key="17">
    <source>
        <dbReference type="EMBL" id="OCL09929.1"/>
    </source>
</evidence>
<dbReference type="SUPFAM" id="SSF51126">
    <property type="entry name" value="Pectin lyase-like"/>
    <property type="match status" value="1"/>
</dbReference>
<evidence type="ECO:0000256" key="2">
    <source>
        <dbReference type="ARBA" id="ARBA00008834"/>
    </source>
</evidence>
<dbReference type="EC" id="3.2.1.67" evidence="12"/>
<keyword evidence="10" id="KW-0961">Cell wall biogenesis/degradation</keyword>
<evidence type="ECO:0000256" key="3">
    <source>
        <dbReference type="ARBA" id="ARBA00022525"/>
    </source>
</evidence>
<dbReference type="AlphaFoldDB" id="A0A8E2JUC2"/>
<evidence type="ECO:0000256" key="16">
    <source>
        <dbReference type="RuleBase" id="RU361169"/>
    </source>
</evidence>
<evidence type="ECO:0000256" key="1">
    <source>
        <dbReference type="ARBA" id="ARBA00004613"/>
    </source>
</evidence>
<evidence type="ECO:0000256" key="14">
    <source>
        <dbReference type="ARBA" id="ARBA00042262"/>
    </source>
</evidence>
<dbReference type="InterPro" id="IPR012334">
    <property type="entry name" value="Pectin_lyas_fold"/>
</dbReference>
<evidence type="ECO:0000256" key="8">
    <source>
        <dbReference type="ARBA" id="ARBA00023180"/>
    </source>
</evidence>
<keyword evidence="6 16" id="KW-0378">Hydrolase</keyword>
<dbReference type="GO" id="GO:0004650">
    <property type="term" value="F:polygalacturonase activity"/>
    <property type="evidence" value="ECO:0007669"/>
    <property type="project" value="InterPro"/>
</dbReference>
<evidence type="ECO:0000256" key="4">
    <source>
        <dbReference type="ARBA" id="ARBA00022729"/>
    </source>
</evidence>
<dbReference type="GO" id="GO:0005975">
    <property type="term" value="P:carbohydrate metabolic process"/>
    <property type="evidence" value="ECO:0007669"/>
    <property type="project" value="InterPro"/>
</dbReference>
<evidence type="ECO:0000256" key="9">
    <source>
        <dbReference type="ARBA" id="ARBA00023295"/>
    </source>
</evidence>
<accession>A0A8E2JUC2</accession>
<dbReference type="PANTHER" id="PTHR31736">
    <property type="match status" value="1"/>
</dbReference>